<feature type="signal peptide" evidence="1">
    <location>
        <begin position="1"/>
        <end position="30"/>
    </location>
</feature>
<keyword evidence="3" id="KW-1185">Reference proteome</keyword>
<accession>A0ABV0G0J9</accession>
<proteinExistence type="predicted"/>
<comment type="caution">
    <text evidence="2">The sequence shown here is derived from an EMBL/GenBank/DDBJ whole genome shotgun (WGS) entry which is preliminary data.</text>
</comment>
<evidence type="ECO:0000313" key="3">
    <source>
        <dbReference type="Proteomes" id="UP001495147"/>
    </source>
</evidence>
<feature type="chain" id="PRO_5046042378" evidence="1">
    <location>
        <begin position="31"/>
        <end position="282"/>
    </location>
</feature>
<dbReference type="EMBL" id="JBDPZD010000002">
    <property type="protein sequence ID" value="MEO3691256.1"/>
    <property type="molecule type" value="Genomic_DNA"/>
</dbReference>
<organism evidence="2 3">
    <name type="scientific">Roseateles paludis</name>
    <dbReference type="NCBI Taxonomy" id="3145238"/>
    <lineage>
        <taxon>Bacteria</taxon>
        <taxon>Pseudomonadati</taxon>
        <taxon>Pseudomonadota</taxon>
        <taxon>Betaproteobacteria</taxon>
        <taxon>Burkholderiales</taxon>
        <taxon>Sphaerotilaceae</taxon>
        <taxon>Roseateles</taxon>
    </lineage>
</organism>
<reference evidence="2 3" key="1">
    <citation type="submission" date="2024-05" db="EMBL/GenBank/DDBJ databases">
        <title>Roseateles sp. DJS-2-20 16S ribosomal RNA gene Genome sequencing and assembly.</title>
        <authorList>
            <person name="Woo H."/>
        </authorList>
    </citation>
    <scope>NUCLEOTIDE SEQUENCE [LARGE SCALE GENOMIC DNA]</scope>
    <source>
        <strain evidence="2 3">DJS-2-20</strain>
    </source>
</reference>
<keyword evidence="1" id="KW-0732">Signal</keyword>
<evidence type="ECO:0000256" key="1">
    <source>
        <dbReference type="SAM" id="SignalP"/>
    </source>
</evidence>
<evidence type="ECO:0000313" key="2">
    <source>
        <dbReference type="EMBL" id="MEO3691256.1"/>
    </source>
</evidence>
<gene>
    <name evidence="2" type="ORF">ABDJ85_07225</name>
</gene>
<sequence length="282" mass="29819">MNHLRPTLTALAAAVLCIVLALGLANLALAQDAAEQVAEPAAAPAVLPTVSTTLQRHHDALAYGEIRPWLQGVDQWGEGLYRWDFTLKSKSSSALPSPLKLALATDDAYLPLSLDSRGVFHLPTLTSAAAATAELAANVERGSLSVTWTLAPTLDASTLRAGEVQRLLKVALTLRDKLFRWYQRPVRAPLPLYIRVCAAEGLYAYEWQEGAVQRRLELPLAAPAAPSALPASDTGAAAQPGTPAIPCVRLTGAEAVPADARLVGPAGPLSAARVDLRHAKDN</sequence>
<dbReference type="RefSeq" id="WP_347704097.1">
    <property type="nucleotide sequence ID" value="NZ_JBDPZD010000002.1"/>
</dbReference>
<dbReference type="Proteomes" id="UP001495147">
    <property type="component" value="Unassembled WGS sequence"/>
</dbReference>
<name>A0ABV0G0J9_9BURK</name>
<protein>
    <submittedName>
        <fullName evidence="2">Uncharacterized protein</fullName>
    </submittedName>
</protein>